<accession>A0ABR7CWG6</accession>
<reference evidence="2 3" key="1">
    <citation type="submission" date="2020-08" db="EMBL/GenBank/DDBJ databases">
        <title>Genome public.</title>
        <authorList>
            <person name="Liu C."/>
            <person name="Sun Q."/>
        </authorList>
    </citation>
    <scope>NUCLEOTIDE SEQUENCE [LARGE SCALE GENOMIC DNA]</scope>
    <source>
        <strain evidence="2 3">NSJ-56</strain>
    </source>
</reference>
<dbReference type="EMBL" id="JACOOH010000001">
    <property type="protein sequence ID" value="MBC5620028.1"/>
    <property type="molecule type" value="Genomic_DNA"/>
</dbReference>
<gene>
    <name evidence="2" type="ORF">H8S64_02835</name>
</gene>
<feature type="transmembrane region" description="Helical" evidence="1">
    <location>
        <begin position="197"/>
        <end position="219"/>
    </location>
</feature>
<feature type="transmembrane region" description="Helical" evidence="1">
    <location>
        <begin position="85"/>
        <end position="106"/>
    </location>
</feature>
<feature type="transmembrane region" description="Helical" evidence="1">
    <location>
        <begin position="158"/>
        <end position="176"/>
    </location>
</feature>
<protein>
    <recommendedName>
        <fullName evidence="4">Glycerophosphoryl diester phosphodiesterase membrane domain-containing protein</fullName>
    </recommendedName>
</protein>
<proteinExistence type="predicted"/>
<dbReference type="RefSeq" id="WP_099291304.1">
    <property type="nucleotide sequence ID" value="NZ_JACOOH010000001.1"/>
</dbReference>
<feature type="transmembrane region" description="Helical" evidence="1">
    <location>
        <begin position="30"/>
        <end position="49"/>
    </location>
</feature>
<keyword evidence="3" id="KW-1185">Reference proteome</keyword>
<keyword evidence="1" id="KW-0812">Transmembrane</keyword>
<evidence type="ECO:0008006" key="4">
    <source>
        <dbReference type="Google" id="ProtNLM"/>
    </source>
</evidence>
<evidence type="ECO:0000256" key="1">
    <source>
        <dbReference type="SAM" id="Phobius"/>
    </source>
</evidence>
<organism evidence="2 3">
    <name type="scientific">Butyricimonas hominis</name>
    <dbReference type="NCBI Taxonomy" id="2763032"/>
    <lineage>
        <taxon>Bacteria</taxon>
        <taxon>Pseudomonadati</taxon>
        <taxon>Bacteroidota</taxon>
        <taxon>Bacteroidia</taxon>
        <taxon>Bacteroidales</taxon>
        <taxon>Odoribacteraceae</taxon>
        <taxon>Butyricimonas</taxon>
    </lineage>
</organism>
<evidence type="ECO:0000313" key="3">
    <source>
        <dbReference type="Proteomes" id="UP000646484"/>
    </source>
</evidence>
<dbReference type="Proteomes" id="UP000646484">
    <property type="component" value="Unassembled WGS sequence"/>
</dbReference>
<evidence type="ECO:0000313" key="2">
    <source>
        <dbReference type="EMBL" id="MBC5620028.1"/>
    </source>
</evidence>
<feature type="transmembrane region" description="Helical" evidence="1">
    <location>
        <begin position="130"/>
        <end position="152"/>
    </location>
</feature>
<keyword evidence="1" id="KW-1133">Transmembrane helix</keyword>
<sequence length="293" mass="33302">MEKINLSVERSFSDLITATINFMKQEFVPFIRAFAVIGFPVILLVVFLMKDLLLGALDMTYNPQQYLGTTDAFGNVMINSMMTGLFAMIMVAWVQLFSICYLRVYWDHYRGGVEERITISEVFAMMMRKLGIFIVWSLFYMIIVVVGCLFLIVPGIYFGVALTFGTYLIIIKDNGFDALMSRAMAITKGNWWRTVGYAVVLQLLVGVVAYVFSIPYMALTVTSAFTGEMPGIYEVTFTLLLSYLGKYTLHTIVFIGLGMFFFSRSEEMEHTTLLSRIDELGTRPENKTDEMAD</sequence>
<comment type="caution">
    <text evidence="2">The sequence shown here is derived from an EMBL/GenBank/DDBJ whole genome shotgun (WGS) entry which is preliminary data.</text>
</comment>
<feature type="transmembrane region" description="Helical" evidence="1">
    <location>
        <begin position="239"/>
        <end position="262"/>
    </location>
</feature>
<keyword evidence="1" id="KW-0472">Membrane</keyword>
<name>A0ABR7CWG6_9BACT</name>